<feature type="domain" description="AGAO-like N2" evidence="17">
    <location>
        <begin position="100"/>
        <end position="175"/>
    </location>
</feature>
<dbReference type="PANTHER" id="PTHR10638:SF86">
    <property type="entry name" value="COPPER AMINE OXIDASE 1-RELATED"/>
    <property type="match status" value="1"/>
</dbReference>
<evidence type="ECO:0000256" key="1">
    <source>
        <dbReference type="ARBA" id="ARBA00001935"/>
    </source>
</evidence>
<reference evidence="18 19" key="1">
    <citation type="journal article" date="2015" name="Stand. Genomic Sci.">
        <title>Genomic Encyclopedia of Bacterial and Archaeal Type Strains, Phase III: the genomes of soil and plant-associated and newly described type strains.</title>
        <authorList>
            <person name="Whitman W.B."/>
            <person name="Woyke T."/>
            <person name="Klenk H.P."/>
            <person name="Zhou Y."/>
            <person name="Lilburn T.G."/>
            <person name="Beck B.J."/>
            <person name="De Vos P."/>
            <person name="Vandamme P."/>
            <person name="Eisen J.A."/>
            <person name="Garrity G."/>
            <person name="Hugenholtz P."/>
            <person name="Kyrpides N.C."/>
        </authorList>
    </citation>
    <scope>NUCLEOTIDE SEQUENCE [LARGE SCALE GENOMIC DNA]</scope>
    <source>
        <strain evidence="18 19">RF6</strain>
    </source>
</reference>
<evidence type="ECO:0000256" key="14">
    <source>
        <dbReference type="SAM" id="MobiDB-lite"/>
    </source>
</evidence>
<evidence type="ECO:0000256" key="4">
    <source>
        <dbReference type="ARBA" id="ARBA00007983"/>
    </source>
</evidence>
<feature type="active site" description="Proton acceptor" evidence="11">
    <location>
        <position position="389"/>
    </location>
</feature>
<dbReference type="NCBIfam" id="NF008559">
    <property type="entry name" value="PRK11504.1"/>
    <property type="match status" value="1"/>
</dbReference>
<keyword evidence="10" id="KW-0464">Manganese</keyword>
<dbReference type="InterPro" id="IPR000269">
    <property type="entry name" value="Cu_amine_oxidase"/>
</dbReference>
<dbReference type="SUPFAM" id="SSF49998">
    <property type="entry name" value="Amine oxidase catalytic domain"/>
    <property type="match status" value="1"/>
</dbReference>
<sequence>MIRAAPLRAGTPIILGNAALSADRARWVNTGARTVNVRGDSLGILRVESSEAALSLTRGAEIEDDVMTITDPGHRPDATHTHGARVTTPGTPEHPLDPLTGEEIAAARLILAEAGHLTADTRVPRMLPLDPPKPALAAWRAGDPLDRRIRVTLLDRVTGVAREAHVSVSRGEIDSLRELPTATEPYGQPQYLFEEYDDAAAIVKASPEWQAAMRRRGLADHMELAFCSPLAPGFFGREEEIGRRLIRSHTYLRFSEQDSPWAHPVEGLVVHVDLTARRVIRIDDEGDVPVPEQHGNYGLAAQGPARTSLKPIVITQPEGPSFSVDGSLVQWENWKFRVGFTQQEGLVLNQISFRDGDEDRSVAHRASVPEMVVPYGDTSVSRYWISYFDAGEYLLGKNANSLALGCDCLGVIHYFDAFVPDDHGNPVKIPQAICMHEEDYGILWKHTDLDGHAETRRSRRLVVSYFSTIGNYDYGFFWYFYLDGSIQVEAKATGIVFAGAGIPGSTNPHAPEIAPGIFTPVHQHLFCARIDAAIDGEDNTLHEIEAVGIPIGPENPYGNAFTWSETQLTSELGAQRVANGLTGRVWEVRSAHRTNYVGKPTAYWLVPEGKALLAAQPESTVHGRAAFATKHLWGTQYDPEQLYPAGFTPNAQAPGQGLPEWTRADRSLDGEDIVLWHVFGPTHIPRTEDWPIMPVDYSGFWFKPHGFLDQNPAMNLPEDARGGAHGGGACCTGGGCGCCAGETCRCGNDACGCGKPRP</sequence>
<comment type="cofactor">
    <cofactor evidence="1">
        <name>Cu cation</name>
        <dbReference type="ChEBI" id="CHEBI:23378"/>
    </cofactor>
</comment>
<comment type="cofactor">
    <cofactor evidence="3">
        <name>Zn(2+)</name>
        <dbReference type="ChEBI" id="CHEBI:29105"/>
    </cofactor>
</comment>
<comment type="similarity">
    <text evidence="4 13">Belongs to the copper/topaquinone oxidase family.</text>
</comment>
<feature type="active site" description="Schiff-base intermediate with substrate; via topaquinone" evidence="11">
    <location>
        <position position="472"/>
    </location>
</feature>
<comment type="caution">
    <text evidence="18">The sequence shown here is derived from an EMBL/GenBank/DDBJ whole genome shotgun (WGS) entry which is preliminary data.</text>
</comment>
<dbReference type="InterPro" id="IPR016182">
    <property type="entry name" value="Cu_amine_oxidase_N-reg"/>
</dbReference>
<protein>
    <recommendedName>
        <fullName evidence="13">Amine oxidase</fullName>
        <ecNumber evidence="13">1.4.3.-</ecNumber>
    </recommendedName>
</protein>
<dbReference type="InterPro" id="IPR049948">
    <property type="entry name" value="Cu_Am_ox_TPQ-bd"/>
</dbReference>
<dbReference type="EMBL" id="SHKI01000002">
    <property type="protein sequence ID" value="RZT68788.1"/>
    <property type="molecule type" value="Genomic_DNA"/>
</dbReference>
<proteinExistence type="inferred from homology"/>
<keyword evidence="8 13" id="KW-0560">Oxidoreductase</keyword>
<dbReference type="GO" id="GO:0008131">
    <property type="term" value="F:primary methylamine oxidase activity"/>
    <property type="evidence" value="ECO:0007669"/>
    <property type="project" value="InterPro"/>
</dbReference>
<evidence type="ECO:0000256" key="8">
    <source>
        <dbReference type="ARBA" id="ARBA00023002"/>
    </source>
</evidence>
<dbReference type="Gene3D" id="3.10.450.40">
    <property type="match status" value="2"/>
</dbReference>
<name>A0A4Q7U8N6_9MICO</name>
<feature type="domain" description="Copper amine oxidase catalytic" evidence="15">
    <location>
        <begin position="313"/>
        <end position="714"/>
    </location>
</feature>
<dbReference type="InterPro" id="IPR036460">
    <property type="entry name" value="Cu_amine_oxidase_C_sf"/>
</dbReference>
<dbReference type="PANTHER" id="PTHR10638">
    <property type="entry name" value="COPPER AMINE OXIDASE"/>
    <property type="match status" value="1"/>
</dbReference>
<comment type="subunit">
    <text evidence="5">Homodimer.</text>
</comment>
<dbReference type="Proteomes" id="UP000291832">
    <property type="component" value="Unassembled WGS sequence"/>
</dbReference>
<evidence type="ECO:0000259" key="16">
    <source>
        <dbReference type="Pfam" id="PF02728"/>
    </source>
</evidence>
<evidence type="ECO:0000256" key="2">
    <source>
        <dbReference type="ARBA" id="ARBA00001936"/>
    </source>
</evidence>
<dbReference type="GO" id="GO:0009308">
    <property type="term" value="P:amine metabolic process"/>
    <property type="evidence" value="ECO:0007669"/>
    <property type="project" value="UniProtKB-UniRule"/>
</dbReference>
<dbReference type="GO" id="GO:0048038">
    <property type="term" value="F:quinone binding"/>
    <property type="evidence" value="ECO:0007669"/>
    <property type="project" value="InterPro"/>
</dbReference>
<evidence type="ECO:0000256" key="6">
    <source>
        <dbReference type="ARBA" id="ARBA00022723"/>
    </source>
</evidence>
<evidence type="ECO:0000259" key="15">
    <source>
        <dbReference type="Pfam" id="PF01179"/>
    </source>
</evidence>
<organism evidence="18 19">
    <name type="scientific">Leucobacter luti</name>
    <dbReference type="NCBI Taxonomy" id="340320"/>
    <lineage>
        <taxon>Bacteria</taxon>
        <taxon>Bacillati</taxon>
        <taxon>Actinomycetota</taxon>
        <taxon>Actinomycetes</taxon>
        <taxon>Micrococcales</taxon>
        <taxon>Microbacteriaceae</taxon>
        <taxon>Leucobacter</taxon>
    </lineage>
</organism>
<feature type="modified residue" description="2',4',5'-topaquinone" evidence="12">
    <location>
        <position position="472"/>
    </location>
</feature>
<comment type="cofactor">
    <cofactor evidence="2">
        <name>Mn(2+)</name>
        <dbReference type="ChEBI" id="CHEBI:29035"/>
    </cofactor>
</comment>
<evidence type="ECO:0000313" key="19">
    <source>
        <dbReference type="Proteomes" id="UP000291832"/>
    </source>
</evidence>
<evidence type="ECO:0000256" key="9">
    <source>
        <dbReference type="ARBA" id="ARBA00023008"/>
    </source>
</evidence>
<accession>A0A4Q7U8N6</accession>
<gene>
    <name evidence="18" type="ORF">EV139_0516</name>
</gene>
<feature type="region of interest" description="Disordered" evidence="14">
    <location>
        <begin position="70"/>
        <end position="98"/>
    </location>
</feature>
<dbReference type="InterPro" id="IPR015798">
    <property type="entry name" value="Cu_amine_oxidase_C"/>
</dbReference>
<evidence type="ECO:0000256" key="3">
    <source>
        <dbReference type="ARBA" id="ARBA00001947"/>
    </source>
</evidence>
<keyword evidence="9 13" id="KW-0186">Copper</keyword>
<evidence type="ECO:0000256" key="12">
    <source>
        <dbReference type="PIRSR" id="PIRSR600269-51"/>
    </source>
</evidence>
<comment type="cofactor">
    <cofactor evidence="13">
        <name>Cu cation</name>
        <dbReference type="ChEBI" id="CHEBI:23378"/>
    </cofactor>
    <text evidence="13">Contains 1 topaquinone per subunit.</text>
</comment>
<evidence type="ECO:0000256" key="5">
    <source>
        <dbReference type="ARBA" id="ARBA00011738"/>
    </source>
</evidence>
<evidence type="ECO:0000256" key="13">
    <source>
        <dbReference type="RuleBase" id="RU000672"/>
    </source>
</evidence>
<dbReference type="Pfam" id="PF21994">
    <property type="entry name" value="AGAO-like_N2"/>
    <property type="match status" value="1"/>
</dbReference>
<evidence type="ECO:0000313" key="18">
    <source>
        <dbReference type="EMBL" id="RZT68788.1"/>
    </source>
</evidence>
<dbReference type="InterPro" id="IPR054157">
    <property type="entry name" value="AGAO-like_N2"/>
</dbReference>
<dbReference type="Gene3D" id="2.70.98.20">
    <property type="entry name" value="Copper amine oxidase, catalytic domain"/>
    <property type="match status" value="1"/>
</dbReference>
<dbReference type="Pfam" id="PF01179">
    <property type="entry name" value="Cu_amine_oxid"/>
    <property type="match status" value="1"/>
</dbReference>
<dbReference type="AlphaFoldDB" id="A0A4Q7U8N6"/>
<evidence type="ECO:0000259" key="17">
    <source>
        <dbReference type="Pfam" id="PF21994"/>
    </source>
</evidence>
<keyword evidence="7 11" id="KW-0801">TPQ</keyword>
<comment type="PTM">
    <text evidence="12 13">Topaquinone (TPQ) is generated by copper-dependent autoxidation of a specific tyrosyl residue.</text>
</comment>
<evidence type="ECO:0000256" key="7">
    <source>
        <dbReference type="ARBA" id="ARBA00022772"/>
    </source>
</evidence>
<dbReference type="InterPro" id="IPR015802">
    <property type="entry name" value="Cu_amine_oxidase_N3"/>
</dbReference>
<evidence type="ECO:0000256" key="10">
    <source>
        <dbReference type="ARBA" id="ARBA00023211"/>
    </source>
</evidence>
<dbReference type="Pfam" id="PF02728">
    <property type="entry name" value="Cu_amine_oxidN3"/>
    <property type="match status" value="1"/>
</dbReference>
<dbReference type="SUPFAM" id="SSF54416">
    <property type="entry name" value="Amine oxidase N-terminal region"/>
    <property type="match status" value="2"/>
</dbReference>
<dbReference type="EC" id="1.4.3.-" evidence="13"/>
<dbReference type="GO" id="GO:0005507">
    <property type="term" value="F:copper ion binding"/>
    <property type="evidence" value="ECO:0007669"/>
    <property type="project" value="InterPro"/>
</dbReference>
<evidence type="ECO:0000256" key="11">
    <source>
        <dbReference type="PIRSR" id="PIRSR600269-50"/>
    </source>
</evidence>
<dbReference type="PROSITE" id="PS01164">
    <property type="entry name" value="COPPER_AMINE_OXID_1"/>
    <property type="match status" value="1"/>
</dbReference>
<feature type="domain" description="Copper amine oxidase N3-terminal" evidence="16">
    <location>
        <begin position="191"/>
        <end position="288"/>
    </location>
</feature>
<keyword evidence="19" id="KW-1185">Reference proteome</keyword>
<keyword evidence="6 13" id="KW-0479">Metal-binding</keyword>